<dbReference type="GO" id="GO:0005737">
    <property type="term" value="C:cytoplasm"/>
    <property type="evidence" value="ECO:0007669"/>
    <property type="project" value="UniProtKB-SubCell"/>
</dbReference>
<dbReference type="NCBIfam" id="TIGR02432">
    <property type="entry name" value="lysidine_TilS_N"/>
    <property type="match status" value="1"/>
</dbReference>
<evidence type="ECO:0000259" key="8">
    <source>
        <dbReference type="Pfam" id="PF01171"/>
    </source>
</evidence>
<dbReference type="Gene3D" id="3.40.50.620">
    <property type="entry name" value="HUPs"/>
    <property type="match status" value="1"/>
</dbReference>
<name>A0A2W2F3H3_9ACTN</name>
<evidence type="ECO:0000256" key="7">
    <source>
        <dbReference type="HAMAP-Rule" id="MF_01161"/>
    </source>
</evidence>
<dbReference type="Proteomes" id="UP000249304">
    <property type="component" value="Unassembled WGS sequence"/>
</dbReference>
<dbReference type="RefSeq" id="WP_111183431.1">
    <property type="nucleotide sequence ID" value="NZ_POUD01000222.1"/>
</dbReference>
<evidence type="ECO:0000256" key="6">
    <source>
        <dbReference type="ARBA" id="ARBA00048539"/>
    </source>
</evidence>
<dbReference type="Pfam" id="PF09179">
    <property type="entry name" value="TilS"/>
    <property type="match status" value="1"/>
</dbReference>
<comment type="domain">
    <text evidence="7">The N-terminal region contains the highly conserved SGGXDS motif, predicted to be a P-loop motif involved in ATP binding.</text>
</comment>
<organism evidence="10 11">
    <name type="scientific">Nonomuraea aridisoli</name>
    <dbReference type="NCBI Taxonomy" id="2070368"/>
    <lineage>
        <taxon>Bacteria</taxon>
        <taxon>Bacillati</taxon>
        <taxon>Actinomycetota</taxon>
        <taxon>Actinomycetes</taxon>
        <taxon>Streptosporangiales</taxon>
        <taxon>Streptosporangiaceae</taxon>
        <taxon>Nonomuraea</taxon>
    </lineage>
</organism>
<keyword evidence="4 7" id="KW-0547">Nucleotide-binding</keyword>
<evidence type="ECO:0000313" key="11">
    <source>
        <dbReference type="Proteomes" id="UP000249304"/>
    </source>
</evidence>
<dbReference type="GO" id="GO:0005524">
    <property type="term" value="F:ATP binding"/>
    <property type="evidence" value="ECO:0007669"/>
    <property type="project" value="UniProtKB-UniRule"/>
</dbReference>
<dbReference type="Gene3D" id="1.20.59.20">
    <property type="match status" value="1"/>
</dbReference>
<feature type="binding site" evidence="7">
    <location>
        <begin position="32"/>
        <end position="37"/>
    </location>
    <ligand>
        <name>ATP</name>
        <dbReference type="ChEBI" id="CHEBI:30616"/>
    </ligand>
</feature>
<protein>
    <recommendedName>
        <fullName evidence="7">tRNA(Ile)-lysidine synthase</fullName>
        <ecNumber evidence="7">6.3.4.19</ecNumber>
    </recommendedName>
    <alternativeName>
        <fullName evidence="7">tRNA(Ile)-2-lysyl-cytidine synthase</fullName>
    </alternativeName>
    <alternativeName>
        <fullName evidence="7">tRNA(Ile)-lysidine synthetase</fullName>
    </alternativeName>
</protein>
<evidence type="ECO:0000256" key="5">
    <source>
        <dbReference type="ARBA" id="ARBA00022840"/>
    </source>
</evidence>
<dbReference type="AlphaFoldDB" id="A0A2W2F3H3"/>
<comment type="subcellular location">
    <subcellularLocation>
        <location evidence="7">Cytoplasm</location>
    </subcellularLocation>
</comment>
<dbReference type="CDD" id="cd01992">
    <property type="entry name" value="TilS_N"/>
    <property type="match status" value="1"/>
</dbReference>
<dbReference type="SUPFAM" id="SSF52402">
    <property type="entry name" value="Adenine nucleotide alpha hydrolases-like"/>
    <property type="match status" value="1"/>
</dbReference>
<comment type="catalytic activity">
    <reaction evidence="6 7">
        <text>cytidine(34) in tRNA(Ile2) + L-lysine + ATP = lysidine(34) in tRNA(Ile2) + AMP + diphosphate + H(+)</text>
        <dbReference type="Rhea" id="RHEA:43744"/>
        <dbReference type="Rhea" id="RHEA-COMP:10625"/>
        <dbReference type="Rhea" id="RHEA-COMP:10670"/>
        <dbReference type="ChEBI" id="CHEBI:15378"/>
        <dbReference type="ChEBI" id="CHEBI:30616"/>
        <dbReference type="ChEBI" id="CHEBI:32551"/>
        <dbReference type="ChEBI" id="CHEBI:33019"/>
        <dbReference type="ChEBI" id="CHEBI:82748"/>
        <dbReference type="ChEBI" id="CHEBI:83665"/>
        <dbReference type="ChEBI" id="CHEBI:456215"/>
        <dbReference type="EC" id="6.3.4.19"/>
    </reaction>
</comment>
<evidence type="ECO:0000259" key="9">
    <source>
        <dbReference type="Pfam" id="PF09179"/>
    </source>
</evidence>
<keyword evidence="3 7" id="KW-0819">tRNA processing</keyword>
<dbReference type="EMBL" id="POUD01000222">
    <property type="protein sequence ID" value="PZG10624.1"/>
    <property type="molecule type" value="Genomic_DNA"/>
</dbReference>
<dbReference type="PANTHER" id="PTHR43033">
    <property type="entry name" value="TRNA(ILE)-LYSIDINE SYNTHASE-RELATED"/>
    <property type="match status" value="1"/>
</dbReference>
<dbReference type="HAMAP" id="MF_01161">
    <property type="entry name" value="tRNA_Ile_lys_synt"/>
    <property type="match status" value="1"/>
</dbReference>
<keyword evidence="11" id="KW-1185">Reference proteome</keyword>
<evidence type="ECO:0000256" key="2">
    <source>
        <dbReference type="ARBA" id="ARBA00022598"/>
    </source>
</evidence>
<dbReference type="SUPFAM" id="SSF82829">
    <property type="entry name" value="MesJ substrate recognition domain-like"/>
    <property type="match status" value="1"/>
</dbReference>
<keyword evidence="5 7" id="KW-0067">ATP-binding</keyword>
<feature type="domain" description="tRNA(Ile)-lysidine/2-thiocytidine synthase N-terminal" evidence="8">
    <location>
        <begin position="27"/>
        <end position="202"/>
    </location>
</feature>
<dbReference type="InterPro" id="IPR014729">
    <property type="entry name" value="Rossmann-like_a/b/a_fold"/>
</dbReference>
<dbReference type="PANTHER" id="PTHR43033:SF1">
    <property type="entry name" value="TRNA(ILE)-LYSIDINE SYNTHASE-RELATED"/>
    <property type="match status" value="1"/>
</dbReference>
<evidence type="ECO:0000313" key="10">
    <source>
        <dbReference type="EMBL" id="PZG10624.1"/>
    </source>
</evidence>
<comment type="function">
    <text evidence="7">Ligates lysine onto the cytidine present at position 34 of the AUA codon-specific tRNA(Ile) that contains the anticodon CAU, in an ATP-dependent manner. Cytidine is converted to lysidine, thus changing the amino acid specificity of the tRNA from methionine to isoleucine.</text>
</comment>
<dbReference type="Pfam" id="PF01171">
    <property type="entry name" value="ATP_bind_3"/>
    <property type="match status" value="1"/>
</dbReference>
<dbReference type="InterPro" id="IPR011063">
    <property type="entry name" value="TilS/TtcA_N"/>
</dbReference>
<feature type="domain" description="tRNA(Ile)-lysidine synthase substrate-binding" evidence="9">
    <location>
        <begin position="259"/>
        <end position="326"/>
    </location>
</feature>
<gene>
    <name evidence="7 10" type="primary">tilS</name>
    <name evidence="10" type="ORF">C1J01_35890</name>
</gene>
<dbReference type="OrthoDB" id="5244702at2"/>
<keyword evidence="1 7" id="KW-0963">Cytoplasm</keyword>
<evidence type="ECO:0000256" key="1">
    <source>
        <dbReference type="ARBA" id="ARBA00022490"/>
    </source>
</evidence>
<dbReference type="GO" id="GO:0006400">
    <property type="term" value="P:tRNA modification"/>
    <property type="evidence" value="ECO:0007669"/>
    <property type="project" value="UniProtKB-UniRule"/>
</dbReference>
<accession>A0A2W2F3H3</accession>
<comment type="similarity">
    <text evidence="7">Belongs to the tRNA(Ile)-lysidine synthase family.</text>
</comment>
<reference evidence="10 11" key="1">
    <citation type="submission" date="2018-01" db="EMBL/GenBank/DDBJ databases">
        <title>Draft genome sequence of Nonomuraea sp. KC333.</title>
        <authorList>
            <person name="Sahin N."/>
            <person name="Saygin H."/>
            <person name="Ay H."/>
        </authorList>
    </citation>
    <scope>NUCLEOTIDE SEQUENCE [LARGE SCALE GENOMIC DNA]</scope>
    <source>
        <strain evidence="10 11">KC333</strain>
    </source>
</reference>
<dbReference type="InterPro" id="IPR012795">
    <property type="entry name" value="tRNA_Ile_lys_synt_N"/>
</dbReference>
<evidence type="ECO:0000256" key="3">
    <source>
        <dbReference type="ARBA" id="ARBA00022694"/>
    </source>
</evidence>
<dbReference type="EC" id="6.3.4.19" evidence="7"/>
<sequence length="334" mass="34628">MGPHPAVADVRRAVREALADVQRDALVLAACSGGADSLALAAALGFVAARMGLRGGLLTVDHRLQAGSAERARTVAEIGSRDLGLDPAEVLTVTVGAAGGPEAAAREARYAALAEAADRLGAGAVLLGHTRDDQAETVLLGLARGSGPRSLSGMAAVTGRYRRPFLGLPRATTVAACAALGLDPWDDPHNDDPRFTRVRVRRRVLPVLEAELGPGVAEALARTANMAREDADALDEWAESAYQNCALSDIGAAGKPVELSVAELETLPDAVRRRVLRRAALAAGAPSGALFATHVLAVDRLVTRWHGQKAVDLPGGLTAVRRYGTLILAISPIA</sequence>
<dbReference type="InterPro" id="IPR015262">
    <property type="entry name" value="tRNA_Ile_lys_synt_subst-bd"/>
</dbReference>
<dbReference type="GO" id="GO:0032267">
    <property type="term" value="F:tRNA(Ile)-lysidine synthase activity"/>
    <property type="evidence" value="ECO:0007669"/>
    <property type="project" value="UniProtKB-EC"/>
</dbReference>
<proteinExistence type="inferred from homology"/>
<evidence type="ECO:0000256" key="4">
    <source>
        <dbReference type="ARBA" id="ARBA00022741"/>
    </source>
</evidence>
<comment type="caution">
    <text evidence="10">The sequence shown here is derived from an EMBL/GenBank/DDBJ whole genome shotgun (WGS) entry which is preliminary data.</text>
</comment>
<keyword evidence="2 7" id="KW-0436">Ligase</keyword>
<dbReference type="InterPro" id="IPR012094">
    <property type="entry name" value="tRNA_Ile_lys_synt"/>
</dbReference>